<dbReference type="GO" id="GO:0004252">
    <property type="term" value="F:serine-type endopeptidase activity"/>
    <property type="evidence" value="ECO:0007669"/>
    <property type="project" value="InterPro"/>
</dbReference>
<evidence type="ECO:0000256" key="4">
    <source>
        <dbReference type="SAM" id="SignalP"/>
    </source>
</evidence>
<dbReference type="GO" id="GO:0006508">
    <property type="term" value="P:proteolysis"/>
    <property type="evidence" value="ECO:0007669"/>
    <property type="project" value="UniProtKB-KW"/>
</dbReference>
<evidence type="ECO:0000256" key="1">
    <source>
        <dbReference type="ARBA" id="ARBA00007664"/>
    </source>
</evidence>
<dbReference type="PROSITE" id="PS50240">
    <property type="entry name" value="TRYPSIN_DOM"/>
    <property type="match status" value="1"/>
</dbReference>
<organism evidence="6 7">
    <name type="scientific">Kribbella antiqua</name>
    <dbReference type="NCBI Taxonomy" id="2512217"/>
    <lineage>
        <taxon>Bacteria</taxon>
        <taxon>Bacillati</taxon>
        <taxon>Actinomycetota</taxon>
        <taxon>Actinomycetes</taxon>
        <taxon>Propionibacteriales</taxon>
        <taxon>Kribbellaceae</taxon>
        <taxon>Kribbella</taxon>
    </lineage>
</organism>
<dbReference type="SUPFAM" id="SSF50494">
    <property type="entry name" value="Trypsin-like serine proteases"/>
    <property type="match status" value="1"/>
</dbReference>
<keyword evidence="3" id="KW-0645">Protease</keyword>
<dbReference type="PROSITE" id="PS00135">
    <property type="entry name" value="TRYPSIN_SER"/>
    <property type="match status" value="1"/>
</dbReference>
<evidence type="ECO:0000256" key="2">
    <source>
        <dbReference type="ARBA" id="ARBA00023157"/>
    </source>
</evidence>
<dbReference type="Pfam" id="PF00089">
    <property type="entry name" value="Trypsin"/>
    <property type="match status" value="1"/>
</dbReference>
<dbReference type="SMART" id="SM00020">
    <property type="entry name" value="Tryp_SPc"/>
    <property type="match status" value="1"/>
</dbReference>
<keyword evidence="3" id="KW-0378">Hydrolase</keyword>
<sequence length="261" mass="27260">MLKRAAVLAAALLLVSAGAVSASTGKRLIVGGTLGSVSEAPWAVSLTNSTSSRYTGRWCGAVLVRPNKLLTAAHCMVKPLSTYTAIQGRADLTDDSTGRVSRISKVWIHPGYNTRDNHNDFAILTLARPFTGVPVIKLETSPKADRRGVVPTVYGWGDTDDTGPDDTLQKLAVPDLGDQACLANKEYVGNGYTAAANVCAGYLDGTGDSCQGDSGGPLVLNGRLLGIVSWGKGCAEPGYPGVYAEVAPVVKALTTQLRQGR</sequence>
<evidence type="ECO:0000313" key="7">
    <source>
        <dbReference type="Proteomes" id="UP000295573"/>
    </source>
</evidence>
<dbReference type="FunFam" id="2.40.10.10:FF:000002">
    <property type="entry name" value="Transmembrane protease serine"/>
    <property type="match status" value="1"/>
</dbReference>
<proteinExistence type="inferred from homology"/>
<dbReference type="OrthoDB" id="1496095at2"/>
<dbReference type="InterPro" id="IPR050430">
    <property type="entry name" value="Peptidase_S1"/>
</dbReference>
<protein>
    <submittedName>
        <fullName evidence="6">Trypsin</fullName>
    </submittedName>
</protein>
<accession>A0A4R2IR53</accession>
<keyword evidence="4" id="KW-0732">Signal</keyword>
<evidence type="ECO:0000313" key="6">
    <source>
        <dbReference type="EMBL" id="TCO47467.1"/>
    </source>
</evidence>
<dbReference type="InterPro" id="IPR001254">
    <property type="entry name" value="Trypsin_dom"/>
</dbReference>
<dbReference type="InterPro" id="IPR043504">
    <property type="entry name" value="Peptidase_S1_PA_chymotrypsin"/>
</dbReference>
<keyword evidence="2" id="KW-1015">Disulfide bond</keyword>
<dbReference type="PROSITE" id="PS00134">
    <property type="entry name" value="TRYPSIN_HIS"/>
    <property type="match status" value="1"/>
</dbReference>
<keyword evidence="3" id="KW-0720">Serine protease</keyword>
<keyword evidence="7" id="KW-1185">Reference proteome</keyword>
<comment type="similarity">
    <text evidence="1">Belongs to the peptidase S1 family.</text>
</comment>
<dbReference type="EMBL" id="SLWR01000005">
    <property type="protein sequence ID" value="TCO47467.1"/>
    <property type="molecule type" value="Genomic_DNA"/>
</dbReference>
<dbReference type="InterPro" id="IPR033116">
    <property type="entry name" value="TRYPSIN_SER"/>
</dbReference>
<dbReference type="RefSeq" id="WP_132148995.1">
    <property type="nucleotide sequence ID" value="NZ_SLWR01000005.1"/>
</dbReference>
<dbReference type="PANTHER" id="PTHR24276">
    <property type="entry name" value="POLYSERASE-RELATED"/>
    <property type="match status" value="1"/>
</dbReference>
<name>A0A4R2IR53_9ACTN</name>
<dbReference type="InterPro" id="IPR009003">
    <property type="entry name" value="Peptidase_S1_PA"/>
</dbReference>
<dbReference type="PANTHER" id="PTHR24276:SF98">
    <property type="entry name" value="FI18310P1-RELATED"/>
    <property type="match status" value="1"/>
</dbReference>
<evidence type="ECO:0000256" key="3">
    <source>
        <dbReference type="RuleBase" id="RU363034"/>
    </source>
</evidence>
<dbReference type="InterPro" id="IPR001314">
    <property type="entry name" value="Peptidase_S1A"/>
</dbReference>
<feature type="signal peptide" evidence="4">
    <location>
        <begin position="1"/>
        <end position="22"/>
    </location>
</feature>
<comment type="caution">
    <text evidence="6">The sequence shown here is derived from an EMBL/GenBank/DDBJ whole genome shotgun (WGS) entry which is preliminary data.</text>
</comment>
<reference evidence="6 7" key="1">
    <citation type="journal article" date="2015" name="Stand. Genomic Sci.">
        <title>Genomic Encyclopedia of Bacterial and Archaeal Type Strains, Phase III: the genomes of soil and plant-associated and newly described type strains.</title>
        <authorList>
            <person name="Whitman W.B."/>
            <person name="Woyke T."/>
            <person name="Klenk H.P."/>
            <person name="Zhou Y."/>
            <person name="Lilburn T.G."/>
            <person name="Beck B.J."/>
            <person name="De Vos P."/>
            <person name="Vandamme P."/>
            <person name="Eisen J.A."/>
            <person name="Garrity G."/>
            <person name="Hugenholtz P."/>
            <person name="Kyrpides N.C."/>
        </authorList>
    </citation>
    <scope>NUCLEOTIDE SEQUENCE [LARGE SCALE GENOMIC DNA]</scope>
    <source>
        <strain evidence="6 7">VKM Ac-2541</strain>
    </source>
</reference>
<dbReference type="AlphaFoldDB" id="A0A4R2IR53"/>
<evidence type="ECO:0000259" key="5">
    <source>
        <dbReference type="PROSITE" id="PS50240"/>
    </source>
</evidence>
<dbReference type="Proteomes" id="UP000295573">
    <property type="component" value="Unassembled WGS sequence"/>
</dbReference>
<dbReference type="CDD" id="cd00190">
    <property type="entry name" value="Tryp_SPc"/>
    <property type="match status" value="1"/>
</dbReference>
<dbReference type="PRINTS" id="PR00722">
    <property type="entry name" value="CHYMOTRYPSIN"/>
</dbReference>
<dbReference type="FunFam" id="2.40.10.10:FF:000068">
    <property type="entry name" value="transmembrane protease serine 2"/>
    <property type="match status" value="1"/>
</dbReference>
<feature type="domain" description="Peptidase S1" evidence="5">
    <location>
        <begin position="29"/>
        <end position="258"/>
    </location>
</feature>
<dbReference type="Gene3D" id="2.40.10.10">
    <property type="entry name" value="Trypsin-like serine proteases"/>
    <property type="match status" value="1"/>
</dbReference>
<gene>
    <name evidence="6" type="ORF">EV646_10516</name>
</gene>
<dbReference type="InterPro" id="IPR018114">
    <property type="entry name" value="TRYPSIN_HIS"/>
</dbReference>
<feature type="chain" id="PRO_5020787340" evidence="4">
    <location>
        <begin position="23"/>
        <end position="261"/>
    </location>
</feature>